<dbReference type="RefSeq" id="WP_192753497.1">
    <property type="nucleotide sequence ID" value="NZ_BAABJL010000217.1"/>
</dbReference>
<organism evidence="2 3">
    <name type="scientific">Actinopolymorpha pittospori</name>
    <dbReference type="NCBI Taxonomy" id="648752"/>
    <lineage>
        <taxon>Bacteria</taxon>
        <taxon>Bacillati</taxon>
        <taxon>Actinomycetota</taxon>
        <taxon>Actinomycetes</taxon>
        <taxon>Propionibacteriales</taxon>
        <taxon>Actinopolymorphaceae</taxon>
        <taxon>Actinopolymorpha</taxon>
    </lineage>
</organism>
<proteinExistence type="predicted"/>
<evidence type="ECO:0000313" key="3">
    <source>
        <dbReference type="Proteomes" id="UP000638648"/>
    </source>
</evidence>
<evidence type="ECO:0000313" key="2">
    <source>
        <dbReference type="EMBL" id="MBE1610072.1"/>
    </source>
</evidence>
<comment type="caution">
    <text evidence="2">The sequence shown here is derived from an EMBL/GenBank/DDBJ whole genome shotgun (WGS) entry which is preliminary data.</text>
</comment>
<sequence>MACTQGLAEVGLLELSGRFRAAGEDLGRGWIPREAAHDGHLQDLGDLARAAGHPLADEQVAEAGLGAGSGEGVAQGRRPRAGSHQSGQGGLGDQQGQVGCGGGLERGALQAESPGVDDDVLTVAFQALEYAC</sequence>
<evidence type="ECO:0000256" key="1">
    <source>
        <dbReference type="SAM" id="MobiDB-lite"/>
    </source>
</evidence>
<keyword evidence="3" id="KW-1185">Reference proteome</keyword>
<gene>
    <name evidence="2" type="ORF">HEB94_006920</name>
</gene>
<name>A0A927N1J8_9ACTN</name>
<dbReference type="AlphaFoldDB" id="A0A927N1J8"/>
<feature type="compositionally biased region" description="Gly residues" evidence="1">
    <location>
        <begin position="87"/>
        <end position="105"/>
    </location>
</feature>
<dbReference type="EMBL" id="JADBEM010000001">
    <property type="protein sequence ID" value="MBE1610072.1"/>
    <property type="molecule type" value="Genomic_DNA"/>
</dbReference>
<protein>
    <submittedName>
        <fullName evidence="2">Uncharacterized protein</fullName>
    </submittedName>
</protein>
<feature type="compositionally biased region" description="Low complexity" evidence="1">
    <location>
        <begin position="74"/>
        <end position="86"/>
    </location>
</feature>
<feature type="region of interest" description="Disordered" evidence="1">
    <location>
        <begin position="61"/>
        <end position="116"/>
    </location>
</feature>
<dbReference type="Proteomes" id="UP000638648">
    <property type="component" value="Unassembled WGS sequence"/>
</dbReference>
<reference evidence="2" key="1">
    <citation type="submission" date="2020-10" db="EMBL/GenBank/DDBJ databases">
        <title>Sequencing the genomes of 1000 actinobacteria strains.</title>
        <authorList>
            <person name="Klenk H.-P."/>
        </authorList>
    </citation>
    <scope>NUCLEOTIDE SEQUENCE</scope>
    <source>
        <strain evidence="2">DSM 45354</strain>
    </source>
</reference>
<accession>A0A927N1J8</accession>